<evidence type="ECO:0000313" key="2">
    <source>
        <dbReference type="EMBL" id="OAG00661.1"/>
    </source>
</evidence>
<organism evidence="2 3">
    <name type="scientific">Paraphaeosphaeria sporulosa</name>
    <dbReference type="NCBI Taxonomy" id="1460663"/>
    <lineage>
        <taxon>Eukaryota</taxon>
        <taxon>Fungi</taxon>
        <taxon>Dikarya</taxon>
        <taxon>Ascomycota</taxon>
        <taxon>Pezizomycotina</taxon>
        <taxon>Dothideomycetes</taxon>
        <taxon>Pleosporomycetidae</taxon>
        <taxon>Pleosporales</taxon>
        <taxon>Massarineae</taxon>
        <taxon>Didymosphaeriaceae</taxon>
        <taxon>Paraphaeosphaeria</taxon>
    </lineage>
</organism>
<dbReference type="Proteomes" id="UP000077069">
    <property type="component" value="Unassembled WGS sequence"/>
</dbReference>
<dbReference type="RefSeq" id="XP_018031026.1">
    <property type="nucleotide sequence ID" value="XM_018185845.1"/>
</dbReference>
<name>A0A177C0A0_9PLEO</name>
<accession>A0A177C0A0</accession>
<keyword evidence="1" id="KW-0812">Transmembrane</keyword>
<keyword evidence="1" id="KW-1133">Transmembrane helix</keyword>
<dbReference type="GeneID" id="28769331"/>
<dbReference type="AlphaFoldDB" id="A0A177C0A0"/>
<evidence type="ECO:0000313" key="3">
    <source>
        <dbReference type="Proteomes" id="UP000077069"/>
    </source>
</evidence>
<keyword evidence="3" id="KW-1185">Reference proteome</keyword>
<dbReference type="InParanoid" id="A0A177C0A0"/>
<sequence length="53" mass="5971">MCCKLTAHDTTYHLQHRKSLTLYLKFSIHILSLFGTFAALACVSALPSNLAYR</sequence>
<dbReference type="EMBL" id="KV441559">
    <property type="protein sequence ID" value="OAG00661.1"/>
    <property type="molecule type" value="Genomic_DNA"/>
</dbReference>
<keyword evidence="1" id="KW-0472">Membrane</keyword>
<gene>
    <name evidence="2" type="ORF">CC84DRAFT_321189</name>
</gene>
<protein>
    <submittedName>
        <fullName evidence="2">Uncharacterized protein</fullName>
    </submittedName>
</protein>
<feature type="transmembrane region" description="Helical" evidence="1">
    <location>
        <begin position="22"/>
        <end position="46"/>
    </location>
</feature>
<reference evidence="2 3" key="1">
    <citation type="submission" date="2016-05" db="EMBL/GenBank/DDBJ databases">
        <title>Comparative analysis of secretome profiles of manganese(II)-oxidizing ascomycete fungi.</title>
        <authorList>
            <consortium name="DOE Joint Genome Institute"/>
            <person name="Zeiner C.A."/>
            <person name="Purvine S.O."/>
            <person name="Zink E.M."/>
            <person name="Wu S."/>
            <person name="Pasa-Tolic L."/>
            <person name="Chaput D.L."/>
            <person name="Haridas S."/>
            <person name="Grigoriev I.V."/>
            <person name="Santelli C.M."/>
            <person name="Hansel C.M."/>
        </authorList>
    </citation>
    <scope>NUCLEOTIDE SEQUENCE [LARGE SCALE GENOMIC DNA]</scope>
    <source>
        <strain evidence="2 3">AP3s5-JAC2a</strain>
    </source>
</reference>
<evidence type="ECO:0000256" key="1">
    <source>
        <dbReference type="SAM" id="Phobius"/>
    </source>
</evidence>
<proteinExistence type="predicted"/>